<evidence type="ECO:0008006" key="3">
    <source>
        <dbReference type="Google" id="ProtNLM"/>
    </source>
</evidence>
<dbReference type="Proteomes" id="UP000094329">
    <property type="component" value="Unassembled WGS sequence"/>
</dbReference>
<gene>
    <name evidence="1" type="ORF">BGC07_17595</name>
</gene>
<organism evidence="1 2">
    <name type="scientific">Piscirickettsia litoralis</name>
    <dbReference type="NCBI Taxonomy" id="1891921"/>
    <lineage>
        <taxon>Bacteria</taxon>
        <taxon>Pseudomonadati</taxon>
        <taxon>Pseudomonadota</taxon>
        <taxon>Gammaproteobacteria</taxon>
        <taxon>Thiotrichales</taxon>
        <taxon>Piscirickettsiaceae</taxon>
        <taxon>Piscirickettsia</taxon>
    </lineage>
</organism>
<sequence>MSQKQDKILRLVSETISEVSEFLLENSQLRLASLETKDDKAFYMASVLQTLIISCFKSSMDVCEDFFSCETAPEIKNKIYKSMSSQIKSIAKLNSADKPNKKYIIKAELNNSVLH</sequence>
<proteinExistence type="predicted"/>
<dbReference type="EMBL" id="MDTU01000005">
    <property type="protein sequence ID" value="ODN41228.1"/>
    <property type="molecule type" value="Genomic_DNA"/>
</dbReference>
<dbReference type="RefSeq" id="WP_069314364.1">
    <property type="nucleotide sequence ID" value="NZ_MDTU01000005.1"/>
</dbReference>
<reference evidence="1 2" key="1">
    <citation type="submission" date="2016-08" db="EMBL/GenBank/DDBJ databases">
        <title>Draft genome sequence of Candidatus Piscirickettsia litoralis, from seawater.</title>
        <authorList>
            <person name="Wan X."/>
            <person name="Lee A.J."/>
            <person name="Hou S."/>
            <person name="Donachie S.P."/>
        </authorList>
    </citation>
    <scope>NUCLEOTIDE SEQUENCE [LARGE SCALE GENOMIC DNA]</scope>
    <source>
        <strain evidence="1 2">Y2</strain>
    </source>
</reference>
<keyword evidence="2" id="KW-1185">Reference proteome</keyword>
<evidence type="ECO:0000313" key="1">
    <source>
        <dbReference type="EMBL" id="ODN41228.1"/>
    </source>
</evidence>
<evidence type="ECO:0000313" key="2">
    <source>
        <dbReference type="Proteomes" id="UP000094329"/>
    </source>
</evidence>
<comment type="caution">
    <text evidence="1">The sequence shown here is derived from an EMBL/GenBank/DDBJ whole genome shotgun (WGS) entry which is preliminary data.</text>
</comment>
<accession>A0ABX3A0S1</accession>
<protein>
    <recommendedName>
        <fullName evidence="3">DUF86 domain-containing protein</fullName>
    </recommendedName>
</protein>
<name>A0ABX3A0S1_9GAMM</name>